<evidence type="ECO:0000313" key="6">
    <source>
        <dbReference type="Proteomes" id="UP000651452"/>
    </source>
</evidence>
<dbReference type="InterPro" id="IPR036770">
    <property type="entry name" value="Ankyrin_rpt-contain_sf"/>
</dbReference>
<comment type="caution">
    <text evidence="5">The sequence shown here is derived from an EMBL/GenBank/DDBJ whole genome shotgun (WGS) entry which is preliminary data.</text>
</comment>
<feature type="domain" description="GPI inositol-deacylase winged helix" evidence="3">
    <location>
        <begin position="554"/>
        <end position="629"/>
    </location>
</feature>
<proteinExistence type="predicted"/>
<dbReference type="InterPro" id="IPR054471">
    <property type="entry name" value="GPIID_WHD"/>
</dbReference>
<keyword evidence="6" id="KW-1185">Reference proteome</keyword>
<gene>
    <name evidence="5" type="ORF">EKO04_006273</name>
</gene>
<dbReference type="AlphaFoldDB" id="A0A8H7J338"/>
<protein>
    <recommendedName>
        <fullName evidence="7">NACHT domain-containing protein</fullName>
    </recommendedName>
</protein>
<dbReference type="Gene3D" id="1.25.40.20">
    <property type="entry name" value="Ankyrin repeat-containing domain"/>
    <property type="match status" value="1"/>
</dbReference>
<feature type="repeat" description="ANK" evidence="2">
    <location>
        <begin position="808"/>
        <end position="841"/>
    </location>
</feature>
<evidence type="ECO:0000313" key="5">
    <source>
        <dbReference type="EMBL" id="KAF9696241.1"/>
    </source>
</evidence>
<evidence type="ECO:0000259" key="4">
    <source>
        <dbReference type="Pfam" id="PF24883"/>
    </source>
</evidence>
<dbReference type="PANTHER" id="PTHR10039">
    <property type="entry name" value="AMELOGENIN"/>
    <property type="match status" value="1"/>
</dbReference>
<dbReference type="SUPFAM" id="SSF48403">
    <property type="entry name" value="Ankyrin repeat"/>
    <property type="match status" value="1"/>
</dbReference>
<evidence type="ECO:0000256" key="2">
    <source>
        <dbReference type="PROSITE-ProRule" id="PRU00023"/>
    </source>
</evidence>
<dbReference type="Pfam" id="PF22939">
    <property type="entry name" value="WHD_GPIID"/>
    <property type="match status" value="1"/>
</dbReference>
<accession>A0A8H7J338</accession>
<dbReference type="PANTHER" id="PTHR10039:SF10">
    <property type="entry name" value="NACHT DOMAIN-CONTAINING PROTEIN"/>
    <property type="match status" value="1"/>
</dbReference>
<dbReference type="Pfam" id="PF24883">
    <property type="entry name" value="NPHP3_N"/>
    <property type="match status" value="1"/>
</dbReference>
<dbReference type="SMART" id="SM00248">
    <property type="entry name" value="ANK"/>
    <property type="match status" value="4"/>
</dbReference>
<organism evidence="5 6">
    <name type="scientific">Ascochyta lentis</name>
    <dbReference type="NCBI Taxonomy" id="205686"/>
    <lineage>
        <taxon>Eukaryota</taxon>
        <taxon>Fungi</taxon>
        <taxon>Dikarya</taxon>
        <taxon>Ascomycota</taxon>
        <taxon>Pezizomycotina</taxon>
        <taxon>Dothideomycetes</taxon>
        <taxon>Pleosporomycetidae</taxon>
        <taxon>Pleosporales</taxon>
        <taxon>Pleosporineae</taxon>
        <taxon>Didymellaceae</taxon>
        <taxon>Ascochyta</taxon>
    </lineage>
</organism>
<keyword evidence="2" id="KW-0040">ANK repeat</keyword>
<reference evidence="5" key="2">
    <citation type="submission" date="2020-09" db="EMBL/GenBank/DDBJ databases">
        <title>Reference genome assembly for Australian Ascochyta lentis isolate Al4.</title>
        <authorList>
            <person name="Lee R.C."/>
            <person name="Farfan-Caceres L.M."/>
            <person name="Debler J.W."/>
            <person name="Williams A.H."/>
            <person name="Henares B.M."/>
        </authorList>
    </citation>
    <scope>NUCLEOTIDE SEQUENCE</scope>
    <source>
        <strain evidence="5">Al4</strain>
    </source>
</reference>
<dbReference type="InterPro" id="IPR027417">
    <property type="entry name" value="P-loop_NTPase"/>
</dbReference>
<reference evidence="5" key="1">
    <citation type="submission" date="2018-12" db="EMBL/GenBank/DDBJ databases">
        <authorList>
            <person name="Syme R.A."/>
            <person name="Farfan-Caceres L."/>
            <person name="Lichtenzveig J."/>
        </authorList>
    </citation>
    <scope>NUCLEOTIDE SEQUENCE</scope>
    <source>
        <strain evidence="5">Al4</strain>
    </source>
</reference>
<dbReference type="EMBL" id="RZGK01000010">
    <property type="protein sequence ID" value="KAF9696241.1"/>
    <property type="molecule type" value="Genomic_DNA"/>
</dbReference>
<evidence type="ECO:0000259" key="3">
    <source>
        <dbReference type="Pfam" id="PF22939"/>
    </source>
</evidence>
<dbReference type="PROSITE" id="PS50088">
    <property type="entry name" value="ANK_REPEAT"/>
    <property type="match status" value="1"/>
</dbReference>
<dbReference type="SUPFAM" id="SSF52540">
    <property type="entry name" value="P-loop containing nucleoside triphosphate hydrolases"/>
    <property type="match status" value="1"/>
</dbReference>
<keyword evidence="1" id="KW-0677">Repeat</keyword>
<evidence type="ECO:0008006" key="7">
    <source>
        <dbReference type="Google" id="ProtNLM"/>
    </source>
</evidence>
<dbReference type="Pfam" id="PF12796">
    <property type="entry name" value="Ank_2"/>
    <property type="match status" value="1"/>
</dbReference>
<evidence type="ECO:0000256" key="1">
    <source>
        <dbReference type="ARBA" id="ARBA00022737"/>
    </source>
</evidence>
<sequence>MTTSVLVASAGKAGRLKPELRLAEAVSQFRLSLSNEQKTILDAEVSTAIRSAPNASHVMRFTAEFNRCVAAKAKGRCYGPRLASFLQGVQQLAALGDVIVGGSQNIVACGVWSLVRMSLLAIASISTYLEALSSLFMEIGRTSPRHQAIAILYPRSESLRTALNEYFIVVVNLCKRIVKFSRKSSLQRLAAGLSIDSLKPFRSDLDQWSSYISAEMGLLMATRVELEAQESSKFRAFSTRLRASGLQQQKAATRLKLLDQCSIFDHETSWKQLRKIGNTTCLANIAEYNAWKEKSLVSASTLVLTGKLGCGKSVVFASMVEDLATFLGDKCASLAYFFCRHDVPNSLMARVFIGSLIRQIVCSFSDFSSATWLCQKTCLDYDDMAKLLGDILPSGHTVYLLIDGLDACSEAERSEAAREFRQLQAIFPVSICISYRLEPDTDWKWIPTEFPFATKVALPSNNSDIESFIQTELESCLEKRSLVVGDPTLILDTQDSLLEGSQGMFLWVHLQLKALCSMSSDDEIRQALVNLPQDLRDLYSQILRKSKQSQESFQRRVLELVLVARQPLTVEQMREALSVTPGDTDWQTAKLLNKVYSVLSSCGALLTIDEEDLTVRVVHPSVTQFLLDSSAGNVSIGQLQAQATMADILATYLSYGVFGTELSAAVVPRINGKAMPAHVVDSTLTLPSNVQKLALKLLKARRQQDFDIGQILAQTRQSSRHPRPRFHLYEYAKAYGVHHTLSANNASDHVNKLLPVLLHRKSFDLSTNAPHLQDANLLHIAAQYDNMAVFEMLLRLARDDEIDESLLNGYTPLMVAADAGSTQTTALLLATGKVNLNAEDLAFQTPLMCATSRGHLEIVELLVKQRDTRFHSPLNSKRTALTVAIESSQHHVLEYLLSVERGFTKGCYTDALRVAVEALNRNAVELLLVSGKLRSSFPGLDSTKWVEEVAGQLGLDASFTQLVELGNNYCWDLSSRSRAPELIEQARCHSGGVRGRRNAIVDWHMINFSEEGY</sequence>
<dbReference type="Proteomes" id="UP000651452">
    <property type="component" value="Unassembled WGS sequence"/>
</dbReference>
<dbReference type="PROSITE" id="PS50297">
    <property type="entry name" value="ANK_REP_REGION"/>
    <property type="match status" value="1"/>
</dbReference>
<dbReference type="InterPro" id="IPR002110">
    <property type="entry name" value="Ankyrin_rpt"/>
</dbReference>
<dbReference type="Gene3D" id="3.40.50.300">
    <property type="entry name" value="P-loop containing nucleotide triphosphate hydrolases"/>
    <property type="match status" value="1"/>
</dbReference>
<dbReference type="InterPro" id="IPR056884">
    <property type="entry name" value="NPHP3-like_N"/>
</dbReference>
<name>A0A8H7J338_9PLEO</name>
<feature type="domain" description="Nephrocystin 3-like N-terminal" evidence="4">
    <location>
        <begin position="284"/>
        <end position="420"/>
    </location>
</feature>
<dbReference type="OrthoDB" id="7464126at2759"/>